<dbReference type="InterPro" id="IPR006460">
    <property type="entry name" value="MIZ1-like_pln"/>
</dbReference>
<reference evidence="2 3" key="1">
    <citation type="journal article" date="2019" name="Nat. Plants">
        <title>Genome sequencing of Musa balbisiana reveals subgenome evolution and function divergence in polyploid bananas.</title>
        <authorList>
            <person name="Yao X."/>
        </authorList>
    </citation>
    <scope>NUCLEOTIDE SEQUENCE [LARGE SCALE GENOMIC DNA]</scope>
    <source>
        <strain evidence="3">cv. DH-PKW</strain>
        <tissue evidence="2">Leaves</tissue>
    </source>
</reference>
<name>A0A4S8IT23_MUSBA</name>
<gene>
    <name evidence="2" type="ORF">C4D60_Mb06t35910</name>
</gene>
<proteinExistence type="predicted"/>
<evidence type="ECO:0000256" key="1">
    <source>
        <dbReference type="SAM" id="MobiDB-lite"/>
    </source>
</evidence>
<keyword evidence="3" id="KW-1185">Reference proteome</keyword>
<evidence type="ECO:0000313" key="2">
    <source>
        <dbReference type="EMBL" id="THU51897.1"/>
    </source>
</evidence>
<organism evidence="2 3">
    <name type="scientific">Musa balbisiana</name>
    <name type="common">Banana</name>
    <dbReference type="NCBI Taxonomy" id="52838"/>
    <lineage>
        <taxon>Eukaryota</taxon>
        <taxon>Viridiplantae</taxon>
        <taxon>Streptophyta</taxon>
        <taxon>Embryophyta</taxon>
        <taxon>Tracheophyta</taxon>
        <taxon>Spermatophyta</taxon>
        <taxon>Magnoliopsida</taxon>
        <taxon>Liliopsida</taxon>
        <taxon>Zingiberales</taxon>
        <taxon>Musaceae</taxon>
        <taxon>Musa</taxon>
    </lineage>
</organism>
<feature type="region of interest" description="Disordered" evidence="1">
    <location>
        <begin position="1"/>
        <end position="29"/>
    </location>
</feature>
<dbReference type="EMBL" id="PYDT01000009">
    <property type="protein sequence ID" value="THU51897.1"/>
    <property type="molecule type" value="Genomic_DNA"/>
</dbReference>
<dbReference type="Proteomes" id="UP000317650">
    <property type="component" value="Chromosome 6"/>
</dbReference>
<dbReference type="PANTHER" id="PTHR31696">
    <property type="entry name" value="PROTEIN MIZU-KUSSEI 1"/>
    <property type="match status" value="1"/>
</dbReference>
<dbReference type="Pfam" id="PF04759">
    <property type="entry name" value="DUF617"/>
    <property type="match status" value="1"/>
</dbReference>
<evidence type="ECO:0000313" key="3">
    <source>
        <dbReference type="Proteomes" id="UP000317650"/>
    </source>
</evidence>
<evidence type="ECO:0008006" key="4">
    <source>
        <dbReference type="Google" id="ProtNLM"/>
    </source>
</evidence>
<dbReference type="GO" id="GO:0010274">
    <property type="term" value="P:hydrotropism"/>
    <property type="evidence" value="ECO:0007669"/>
    <property type="project" value="InterPro"/>
</dbReference>
<dbReference type="PANTHER" id="PTHR31696:SF4">
    <property type="entry name" value="OS08G0171800 PROTEIN"/>
    <property type="match status" value="1"/>
</dbReference>
<dbReference type="AlphaFoldDB" id="A0A4S8IT23"/>
<comment type="caution">
    <text evidence="2">The sequence shown here is derived from an EMBL/GenBank/DDBJ whole genome shotgun (WGS) entry which is preliminary data.</text>
</comment>
<dbReference type="NCBIfam" id="TIGR01570">
    <property type="entry name" value="A_thal_3588"/>
    <property type="match status" value="1"/>
</dbReference>
<protein>
    <recommendedName>
        <fullName evidence="4">Protein MIZU-KUSSEI 1</fullName>
    </recommendedName>
</protein>
<accession>A0A4S8IT23</accession>
<sequence>MAASSTSTATATAIVLEPGESATSTHTEHWQPMLHLPSSQLSLVPPSAHHLRRRRRRPARVLRLFHSFCRTLPIFTPKCKLPDPCRIATSSPAVMPTIACTPATSLLGPDHRGRRHHDLITGTIFGYRNGRVSFSLQENPRCLPSLVIELAMNTHALLREMSAGMVRIALECEKRPLEHSKESNSQLSSNLMDEPLWAMFCNGKKSGYCVRREASEEDLAVMETLRPVSMGAGVLPGRSEEEGPDGEIAYVRAGFEHVVGSRDSETLFHHLIPRFMSHLAMENISEKLVQLRFWSFSTEHDFCWEAVVSRQDLSVAGLRVRALIWASMLHARIVTHARGLHLNQYLLP</sequence>
<feature type="compositionally biased region" description="Low complexity" evidence="1">
    <location>
        <begin position="1"/>
        <end position="13"/>
    </location>
</feature>